<proteinExistence type="inferred from homology"/>
<comment type="subcellular location">
    <subcellularLocation>
        <location evidence="8">Cytoplasm</location>
    </subcellularLocation>
</comment>
<dbReference type="RefSeq" id="WP_051587953.1">
    <property type="nucleotide sequence ID" value="NZ_KK082176.1"/>
</dbReference>
<dbReference type="OrthoDB" id="9788394at2"/>
<name>A0A9W5W6Q9_9BACL</name>
<dbReference type="Proteomes" id="UP000053750">
    <property type="component" value="Unassembled WGS sequence"/>
</dbReference>
<dbReference type="EC" id="2.7.7.77" evidence="8"/>
<keyword evidence="4 8" id="KW-0547">Nucleotide-binding</keyword>
<accession>A0A9W5W6Q9</accession>
<comment type="function">
    <text evidence="8">Transfers a GMP moiety from GTP to Mo-molybdopterin (Mo-MPT) cofactor (Moco or molybdenum cofactor) to form Mo-molybdopterin guanine dinucleotide (Mo-MGD) cofactor.</text>
</comment>
<feature type="binding site" evidence="8">
    <location>
        <position position="18"/>
    </location>
    <ligand>
        <name>GTP</name>
        <dbReference type="ChEBI" id="CHEBI:37565"/>
    </ligand>
</feature>
<dbReference type="InterPro" id="IPR025877">
    <property type="entry name" value="MobA-like_NTP_Trfase"/>
</dbReference>
<keyword evidence="1 8" id="KW-0963">Cytoplasm</keyword>
<comment type="similarity">
    <text evidence="8">Belongs to the MobA family.</text>
</comment>
<dbReference type="GO" id="GO:0005525">
    <property type="term" value="F:GTP binding"/>
    <property type="evidence" value="ECO:0007669"/>
    <property type="project" value="UniProtKB-UniRule"/>
</dbReference>
<dbReference type="GO" id="GO:0061603">
    <property type="term" value="F:molybdenum cofactor guanylyltransferase activity"/>
    <property type="evidence" value="ECO:0007669"/>
    <property type="project" value="UniProtKB-EC"/>
</dbReference>
<reference evidence="10 11" key="1">
    <citation type="submission" date="2014-02" db="EMBL/GenBank/DDBJ databases">
        <title>Genome sequence of Paenibacillus darwinianus reveals adaptive mechanisms for survival in Antarctic soils.</title>
        <authorList>
            <person name="Dsouza M."/>
            <person name="Taylor M.W."/>
            <person name="Turner S.J."/>
            <person name="Aislabie J."/>
        </authorList>
    </citation>
    <scope>NUCLEOTIDE SEQUENCE [LARGE SCALE GENOMIC DNA]</scope>
    <source>
        <strain evidence="10 11">CE1</strain>
    </source>
</reference>
<organism evidence="10 11">
    <name type="scientific">Paenibacillus darwinianus</name>
    <dbReference type="NCBI Taxonomy" id="1380763"/>
    <lineage>
        <taxon>Bacteria</taxon>
        <taxon>Bacillati</taxon>
        <taxon>Bacillota</taxon>
        <taxon>Bacilli</taxon>
        <taxon>Bacillales</taxon>
        <taxon>Paenibacillaceae</taxon>
        <taxon>Paenibacillus</taxon>
    </lineage>
</organism>
<dbReference type="AlphaFoldDB" id="A0A9W5W6Q9"/>
<dbReference type="GO" id="GO:0046872">
    <property type="term" value="F:metal ion binding"/>
    <property type="evidence" value="ECO:0007669"/>
    <property type="project" value="UniProtKB-KW"/>
</dbReference>
<keyword evidence="6 8" id="KW-0342">GTP-binding</keyword>
<comment type="domain">
    <text evidence="8">The N-terminal domain determines nucleotide recognition and specific binding, while the C-terminal domain determines the specific binding to the target protein.</text>
</comment>
<keyword evidence="3 8" id="KW-0479">Metal-binding</keyword>
<evidence type="ECO:0000256" key="6">
    <source>
        <dbReference type="ARBA" id="ARBA00023134"/>
    </source>
</evidence>
<feature type="binding site" evidence="8">
    <location>
        <position position="77"/>
    </location>
    <ligand>
        <name>GTP</name>
        <dbReference type="ChEBI" id="CHEBI:37565"/>
    </ligand>
</feature>
<evidence type="ECO:0000256" key="1">
    <source>
        <dbReference type="ARBA" id="ARBA00022490"/>
    </source>
</evidence>
<feature type="binding site" evidence="8">
    <location>
        <position position="106"/>
    </location>
    <ligand>
        <name>Mg(2+)</name>
        <dbReference type="ChEBI" id="CHEBI:18420"/>
    </ligand>
</feature>
<evidence type="ECO:0000256" key="4">
    <source>
        <dbReference type="ARBA" id="ARBA00022741"/>
    </source>
</evidence>
<dbReference type="Pfam" id="PF12804">
    <property type="entry name" value="NTP_transf_3"/>
    <property type="match status" value="1"/>
</dbReference>
<dbReference type="EMBL" id="JFHU01000210">
    <property type="protein sequence ID" value="EXX85837.1"/>
    <property type="molecule type" value="Genomic_DNA"/>
</dbReference>
<dbReference type="PANTHER" id="PTHR19136">
    <property type="entry name" value="MOLYBDENUM COFACTOR GUANYLYLTRANSFERASE"/>
    <property type="match status" value="1"/>
</dbReference>
<keyword evidence="7 8" id="KW-0501">Molybdenum cofactor biosynthesis</keyword>
<sequence length="202" mass="21703">MNGIILAGGRSRRMGRDKALLDVGGKPLLAVLVGRMAGICEAIVVSAGDEERAAKYRQALDGHVPDGAMACVSFVVDRYAGCGPLAGLHAGLSELPDGYAFLIGCDMPLLSEPLVRRMEAAAVAADADIVHVPDQPFHSLCHTRAADRLARLLEQGEYRVRRALEQLKAVTVEPESEEERQAFVNLNTPDAYERFMEGTSGS</sequence>
<keyword evidence="2 8" id="KW-0808">Transferase</keyword>
<keyword evidence="11" id="KW-1185">Reference proteome</keyword>
<evidence type="ECO:0000256" key="2">
    <source>
        <dbReference type="ARBA" id="ARBA00022679"/>
    </source>
</evidence>
<dbReference type="HAMAP" id="MF_00316">
    <property type="entry name" value="MobA"/>
    <property type="match status" value="1"/>
</dbReference>
<evidence type="ECO:0000256" key="3">
    <source>
        <dbReference type="ARBA" id="ARBA00022723"/>
    </source>
</evidence>
<comment type="caution">
    <text evidence="10">The sequence shown here is derived from an EMBL/GenBank/DDBJ whole genome shotgun (WGS) entry which is preliminary data.</text>
</comment>
<dbReference type="SUPFAM" id="SSF53448">
    <property type="entry name" value="Nucleotide-diphospho-sugar transferases"/>
    <property type="match status" value="1"/>
</dbReference>
<feature type="domain" description="MobA-like NTP transferase" evidence="9">
    <location>
        <begin position="3"/>
        <end position="167"/>
    </location>
</feature>
<dbReference type="InterPro" id="IPR013482">
    <property type="entry name" value="Molybde_CF_guanTrfase"/>
</dbReference>
<comment type="catalytic activity">
    <reaction evidence="8">
        <text>Mo-molybdopterin + GTP + H(+) = Mo-molybdopterin guanine dinucleotide + diphosphate</text>
        <dbReference type="Rhea" id="RHEA:34243"/>
        <dbReference type="ChEBI" id="CHEBI:15378"/>
        <dbReference type="ChEBI" id="CHEBI:33019"/>
        <dbReference type="ChEBI" id="CHEBI:37565"/>
        <dbReference type="ChEBI" id="CHEBI:71302"/>
        <dbReference type="ChEBI" id="CHEBI:71310"/>
        <dbReference type="EC" id="2.7.7.77"/>
    </reaction>
</comment>
<dbReference type="PANTHER" id="PTHR19136:SF81">
    <property type="entry name" value="MOLYBDENUM COFACTOR GUANYLYLTRANSFERASE"/>
    <property type="match status" value="1"/>
</dbReference>
<dbReference type="GO" id="GO:0005737">
    <property type="term" value="C:cytoplasm"/>
    <property type="evidence" value="ECO:0007669"/>
    <property type="project" value="UniProtKB-SubCell"/>
</dbReference>
<dbReference type="GO" id="GO:0006777">
    <property type="term" value="P:Mo-molybdopterin cofactor biosynthetic process"/>
    <property type="evidence" value="ECO:0007669"/>
    <property type="project" value="UniProtKB-KW"/>
</dbReference>
<evidence type="ECO:0000313" key="11">
    <source>
        <dbReference type="Proteomes" id="UP000053750"/>
    </source>
</evidence>
<evidence type="ECO:0000313" key="10">
    <source>
        <dbReference type="EMBL" id="EXX85837.1"/>
    </source>
</evidence>
<keyword evidence="5 8" id="KW-0460">Magnesium</keyword>
<comment type="caution">
    <text evidence="8">Lacks conserved residue(s) required for the propagation of feature annotation.</text>
</comment>
<comment type="cofactor">
    <cofactor evidence="8">
        <name>Mg(2+)</name>
        <dbReference type="ChEBI" id="CHEBI:18420"/>
    </cofactor>
</comment>
<dbReference type="Gene3D" id="3.90.550.10">
    <property type="entry name" value="Spore Coat Polysaccharide Biosynthesis Protein SpsA, Chain A"/>
    <property type="match status" value="1"/>
</dbReference>
<dbReference type="CDD" id="cd02503">
    <property type="entry name" value="MobA"/>
    <property type="match status" value="1"/>
</dbReference>
<evidence type="ECO:0000259" key="9">
    <source>
        <dbReference type="Pfam" id="PF12804"/>
    </source>
</evidence>
<evidence type="ECO:0000256" key="5">
    <source>
        <dbReference type="ARBA" id="ARBA00022842"/>
    </source>
</evidence>
<evidence type="ECO:0000256" key="8">
    <source>
        <dbReference type="HAMAP-Rule" id="MF_00316"/>
    </source>
</evidence>
<dbReference type="InterPro" id="IPR029044">
    <property type="entry name" value="Nucleotide-diphossugar_trans"/>
</dbReference>
<protein>
    <recommendedName>
        <fullName evidence="8">Probable molybdenum cofactor guanylyltransferase</fullName>
        <shortName evidence="8">MoCo guanylyltransferase</shortName>
        <ecNumber evidence="8">2.7.7.77</ecNumber>
    </recommendedName>
    <alternativeName>
        <fullName evidence="8">GTP:molybdopterin guanylyltransferase</fullName>
    </alternativeName>
    <alternativeName>
        <fullName evidence="8">Mo-MPT guanylyltransferase</fullName>
    </alternativeName>
    <alternativeName>
        <fullName evidence="8">Molybdopterin guanylyltransferase</fullName>
    </alternativeName>
    <alternativeName>
        <fullName evidence="8">Molybdopterin-guanine dinucleotide synthase</fullName>
        <shortName evidence="8">MGD synthase</shortName>
    </alternativeName>
</protein>
<feature type="binding site" evidence="8">
    <location>
        <begin position="6"/>
        <end position="8"/>
    </location>
    <ligand>
        <name>GTP</name>
        <dbReference type="ChEBI" id="CHEBI:37565"/>
    </ligand>
</feature>
<feature type="binding site" evidence="8">
    <location>
        <position position="106"/>
    </location>
    <ligand>
        <name>GTP</name>
        <dbReference type="ChEBI" id="CHEBI:37565"/>
    </ligand>
</feature>
<evidence type="ECO:0000256" key="7">
    <source>
        <dbReference type="ARBA" id="ARBA00023150"/>
    </source>
</evidence>
<gene>
    <name evidence="8" type="primary">mobA</name>
    <name evidence="10" type="ORF">BG53_07560</name>
</gene>